<comment type="caution">
    <text evidence="4">The sequence shown here is derived from an EMBL/GenBank/DDBJ whole genome shotgun (WGS) entry which is preliminary data.</text>
</comment>
<reference evidence="4 5" key="1">
    <citation type="submission" date="2019-06" db="EMBL/GenBank/DDBJ databases">
        <title>A novel bacterium of genus Amaricoccus, isolated from marine sediment.</title>
        <authorList>
            <person name="Huang H."/>
            <person name="Mo K."/>
            <person name="Hu Y."/>
        </authorList>
    </citation>
    <scope>NUCLEOTIDE SEQUENCE [LARGE SCALE GENOMIC DNA]</scope>
    <source>
        <strain evidence="4 5">HB172011</strain>
    </source>
</reference>
<dbReference type="InterPro" id="IPR052155">
    <property type="entry name" value="Biofilm_reg_signaling"/>
</dbReference>
<organism evidence="4 5">
    <name type="scientific">Amaricoccus solimangrovi</name>
    <dbReference type="NCBI Taxonomy" id="2589815"/>
    <lineage>
        <taxon>Bacteria</taxon>
        <taxon>Pseudomonadati</taxon>
        <taxon>Pseudomonadota</taxon>
        <taxon>Alphaproteobacteria</taxon>
        <taxon>Rhodobacterales</taxon>
        <taxon>Paracoccaceae</taxon>
        <taxon>Amaricoccus</taxon>
    </lineage>
</organism>
<dbReference type="InterPro" id="IPR043128">
    <property type="entry name" value="Rev_trsase/Diguanyl_cyclase"/>
</dbReference>
<sequence>MANPPDPRMLTALFRMLEPRLRLPGLGLLRQRGGRAELVQATPALSRLWPSPGPVAAPPATGGAVEPARYGLPPGFAALWPLAPPFALIAHDGRARRLTPALGAALDDAALLLEPLLGAAAPCPAPPSAPPGHGPCRRAILPRAAAHRVIEAALGAARAAEAPAPVLLMIGLDRFRFVNEALGLAAGDALLAVVAARLERALGPDDRLSRLEGDRFLVLARRDARTADRLAARLLEVIRQPIAFAGRRLELRASIGVIAPGGAVIPAPTLLLRADSAMRRAKIEGRGRIAVHEPALDEATLEASQLELDLASAPVTGQMRLDYQPFVDLRDGALAGAEALMRWRHPVRGDIGPATFIPLAESTGLILPLGLWALRSACRAALRWPPDALLAVNISALQFHQRGFITEVGRTLAETGFPAERLELEITETALMRDDPETHGQLDALIASGIRIALDDFGTGYSALAYLARLPHHRIKLDKSFVGDLANPATAELIRAIIAQARANGVAVTAEGVERPEQVEQVRAMGFTHAQGYATGLPGPEPFPEPTRLSRQRPF</sequence>
<dbReference type="InterPro" id="IPR035919">
    <property type="entry name" value="EAL_sf"/>
</dbReference>
<dbReference type="PANTHER" id="PTHR44757">
    <property type="entry name" value="DIGUANYLATE CYCLASE DGCP"/>
    <property type="match status" value="1"/>
</dbReference>
<accession>A0A501WWC6</accession>
<feature type="region of interest" description="Disordered" evidence="1">
    <location>
        <begin position="531"/>
        <end position="555"/>
    </location>
</feature>
<dbReference type="InterPro" id="IPR001633">
    <property type="entry name" value="EAL_dom"/>
</dbReference>
<dbReference type="InterPro" id="IPR000160">
    <property type="entry name" value="GGDEF_dom"/>
</dbReference>
<dbReference type="PANTHER" id="PTHR44757:SF2">
    <property type="entry name" value="BIOFILM ARCHITECTURE MAINTENANCE PROTEIN MBAA"/>
    <property type="match status" value="1"/>
</dbReference>
<dbReference type="SUPFAM" id="SSF55073">
    <property type="entry name" value="Nucleotide cyclase"/>
    <property type="match status" value="1"/>
</dbReference>
<evidence type="ECO:0000259" key="2">
    <source>
        <dbReference type="PROSITE" id="PS50883"/>
    </source>
</evidence>
<name>A0A501WWC6_9RHOB</name>
<dbReference type="Pfam" id="PF00563">
    <property type="entry name" value="EAL"/>
    <property type="match status" value="1"/>
</dbReference>
<feature type="domain" description="GGDEF" evidence="3">
    <location>
        <begin position="163"/>
        <end position="294"/>
    </location>
</feature>
<dbReference type="EMBL" id="VFRP01000002">
    <property type="protein sequence ID" value="TPE53032.1"/>
    <property type="molecule type" value="Genomic_DNA"/>
</dbReference>
<evidence type="ECO:0000313" key="5">
    <source>
        <dbReference type="Proteomes" id="UP000319255"/>
    </source>
</evidence>
<dbReference type="CDD" id="cd01949">
    <property type="entry name" value="GGDEF"/>
    <property type="match status" value="1"/>
</dbReference>
<dbReference type="Gene3D" id="3.20.20.450">
    <property type="entry name" value="EAL domain"/>
    <property type="match status" value="1"/>
</dbReference>
<dbReference type="AlphaFoldDB" id="A0A501WWC6"/>
<dbReference type="NCBIfam" id="TIGR00254">
    <property type="entry name" value="GGDEF"/>
    <property type="match status" value="1"/>
</dbReference>
<dbReference type="SUPFAM" id="SSF141868">
    <property type="entry name" value="EAL domain-like"/>
    <property type="match status" value="1"/>
</dbReference>
<dbReference type="SMART" id="SM00052">
    <property type="entry name" value="EAL"/>
    <property type="match status" value="1"/>
</dbReference>
<dbReference type="Pfam" id="PF00990">
    <property type="entry name" value="GGDEF"/>
    <property type="match status" value="1"/>
</dbReference>
<proteinExistence type="predicted"/>
<evidence type="ECO:0000313" key="4">
    <source>
        <dbReference type="EMBL" id="TPE53032.1"/>
    </source>
</evidence>
<dbReference type="RefSeq" id="WP_140452653.1">
    <property type="nucleotide sequence ID" value="NZ_VFRP01000002.1"/>
</dbReference>
<dbReference type="Proteomes" id="UP000319255">
    <property type="component" value="Unassembled WGS sequence"/>
</dbReference>
<dbReference type="OrthoDB" id="9814202at2"/>
<protein>
    <submittedName>
        <fullName evidence="4">Bifunctional diguanylate cyclase/phosphodiesterase</fullName>
    </submittedName>
</protein>
<dbReference type="Gene3D" id="3.30.70.270">
    <property type="match status" value="1"/>
</dbReference>
<dbReference type="CDD" id="cd01948">
    <property type="entry name" value="EAL"/>
    <property type="match status" value="1"/>
</dbReference>
<dbReference type="InterPro" id="IPR029787">
    <property type="entry name" value="Nucleotide_cyclase"/>
</dbReference>
<evidence type="ECO:0000259" key="3">
    <source>
        <dbReference type="PROSITE" id="PS50887"/>
    </source>
</evidence>
<dbReference type="PROSITE" id="PS50887">
    <property type="entry name" value="GGDEF"/>
    <property type="match status" value="1"/>
</dbReference>
<feature type="domain" description="EAL" evidence="2">
    <location>
        <begin position="303"/>
        <end position="552"/>
    </location>
</feature>
<dbReference type="SMART" id="SM00267">
    <property type="entry name" value="GGDEF"/>
    <property type="match status" value="1"/>
</dbReference>
<dbReference type="PROSITE" id="PS50883">
    <property type="entry name" value="EAL"/>
    <property type="match status" value="1"/>
</dbReference>
<evidence type="ECO:0000256" key="1">
    <source>
        <dbReference type="SAM" id="MobiDB-lite"/>
    </source>
</evidence>
<keyword evidence="5" id="KW-1185">Reference proteome</keyword>
<gene>
    <name evidence="4" type="ORF">FJM51_03120</name>
</gene>